<proteinExistence type="predicted"/>
<organism evidence="1">
    <name type="scientific">marine sediment metagenome</name>
    <dbReference type="NCBI Taxonomy" id="412755"/>
    <lineage>
        <taxon>unclassified sequences</taxon>
        <taxon>metagenomes</taxon>
        <taxon>ecological metagenomes</taxon>
    </lineage>
</organism>
<dbReference type="EMBL" id="BARU01005935">
    <property type="protein sequence ID" value="GAH43320.1"/>
    <property type="molecule type" value="Genomic_DNA"/>
</dbReference>
<name>X1GER4_9ZZZZ</name>
<evidence type="ECO:0000313" key="1">
    <source>
        <dbReference type="EMBL" id="GAH43320.1"/>
    </source>
</evidence>
<dbReference type="AlphaFoldDB" id="X1GER4"/>
<dbReference type="Pfam" id="PF03577">
    <property type="entry name" value="Peptidase_C69"/>
    <property type="match status" value="1"/>
</dbReference>
<comment type="caution">
    <text evidence="1">The sequence shown here is derived from an EMBL/GenBank/DDBJ whole genome shotgun (WGS) entry which is preliminary data.</text>
</comment>
<sequence>RDGCTVIIVGKDASVDGSVMTTHTCDCSFCDWTWRHVPAADHKPGSKRKIYHIDQYTTWPPEEGLKWEIIKKNYTGVEIPQVPHTYAYLHGAFGYMNDQQLAIAESTVGTHDKMENLTPSATFDITMLTLLAMERCKTAREAIKTMGELAEKYGYGHTDTGEILAVADPKEVWIFEIMPVGPLWTAKRGKPGAIWCAQRVPDDHVSVCPNESRIGEINLKKPDYFMASPNVSSYAIDHGYYDPKSGKPFNWKKAYSPSLYSASSSNGSRVRLWRFLDLAAPSKKFSPDTQNMELPFSVKPDKKLSVQDVMNLTRDKCEGTPFYTARGLQGGPFKNPNYLPRPFKLDGKTYNTSRIISVNRAEYVTVTQCRDWLPDPIGGIIWLAFGAQDTSCFMPLYAGITKIPESFKIGDHWVVNRESARWAFDYTDFHTQVVYSHAIKEVRKAQEKWEGGAVTKTQTVDKFALELYNK</sequence>
<dbReference type="InterPro" id="IPR005322">
    <property type="entry name" value="Peptidase_C69"/>
</dbReference>
<accession>X1GER4</accession>
<dbReference type="GO" id="GO:0006508">
    <property type="term" value="P:proteolysis"/>
    <property type="evidence" value="ECO:0007669"/>
    <property type="project" value="InterPro"/>
</dbReference>
<dbReference type="GO" id="GO:0016805">
    <property type="term" value="F:dipeptidase activity"/>
    <property type="evidence" value="ECO:0007669"/>
    <property type="project" value="InterPro"/>
</dbReference>
<dbReference type="GO" id="GO:0070004">
    <property type="term" value="F:cysteine-type exopeptidase activity"/>
    <property type="evidence" value="ECO:0007669"/>
    <property type="project" value="InterPro"/>
</dbReference>
<gene>
    <name evidence="1" type="ORF">S03H2_11649</name>
</gene>
<dbReference type="Gene3D" id="3.60.60.10">
    <property type="entry name" value="Penicillin V Acylase, Chain A"/>
    <property type="match status" value="1"/>
</dbReference>
<reference evidence="1" key="1">
    <citation type="journal article" date="2014" name="Front. Microbiol.">
        <title>High frequency of phylogenetically diverse reductive dehalogenase-homologous genes in deep subseafloor sedimentary metagenomes.</title>
        <authorList>
            <person name="Kawai M."/>
            <person name="Futagami T."/>
            <person name="Toyoda A."/>
            <person name="Takaki Y."/>
            <person name="Nishi S."/>
            <person name="Hori S."/>
            <person name="Arai W."/>
            <person name="Tsubouchi T."/>
            <person name="Morono Y."/>
            <person name="Uchiyama I."/>
            <person name="Ito T."/>
            <person name="Fujiyama A."/>
            <person name="Inagaki F."/>
            <person name="Takami H."/>
        </authorList>
    </citation>
    <scope>NUCLEOTIDE SEQUENCE</scope>
    <source>
        <strain evidence="1">Expedition CK06-06</strain>
    </source>
</reference>
<protein>
    <recommendedName>
        <fullName evidence="2">Dipeptidase</fullName>
    </recommendedName>
</protein>
<dbReference type="PANTHER" id="PTHR12994:SF17">
    <property type="entry name" value="LD30995P"/>
    <property type="match status" value="1"/>
</dbReference>
<feature type="non-terminal residue" evidence="1">
    <location>
        <position position="1"/>
    </location>
</feature>
<feature type="non-terminal residue" evidence="1">
    <location>
        <position position="470"/>
    </location>
</feature>
<dbReference type="PANTHER" id="PTHR12994">
    <property type="entry name" value="SECERNIN"/>
    <property type="match status" value="1"/>
</dbReference>
<evidence type="ECO:0008006" key="2">
    <source>
        <dbReference type="Google" id="ProtNLM"/>
    </source>
</evidence>